<dbReference type="EMBL" id="MN739039">
    <property type="protein sequence ID" value="QHS85017.1"/>
    <property type="molecule type" value="Genomic_DNA"/>
</dbReference>
<feature type="transmembrane region" description="Helical" evidence="1">
    <location>
        <begin position="27"/>
        <end position="44"/>
    </location>
</feature>
<proteinExistence type="predicted"/>
<dbReference type="AlphaFoldDB" id="A0A6C0AYF2"/>
<organism evidence="2">
    <name type="scientific">viral metagenome</name>
    <dbReference type="NCBI Taxonomy" id="1070528"/>
    <lineage>
        <taxon>unclassified sequences</taxon>
        <taxon>metagenomes</taxon>
        <taxon>organismal metagenomes</taxon>
    </lineage>
</organism>
<protein>
    <submittedName>
        <fullName evidence="2">Uncharacterized protein</fullName>
    </submittedName>
</protein>
<keyword evidence="1" id="KW-1133">Transmembrane helix</keyword>
<keyword evidence="1" id="KW-0812">Transmembrane</keyword>
<name>A0A6C0AYF2_9ZZZZ</name>
<keyword evidence="1" id="KW-0472">Membrane</keyword>
<reference evidence="2" key="1">
    <citation type="journal article" date="2020" name="Nature">
        <title>Giant virus diversity and host interactions through global metagenomics.</title>
        <authorList>
            <person name="Schulz F."/>
            <person name="Roux S."/>
            <person name="Paez-Espino D."/>
            <person name="Jungbluth S."/>
            <person name="Walsh D.A."/>
            <person name="Denef V.J."/>
            <person name="McMahon K.D."/>
            <person name="Konstantinidis K.T."/>
            <person name="Eloe-Fadrosh E.A."/>
            <person name="Kyrpides N.C."/>
            <person name="Woyke T."/>
        </authorList>
    </citation>
    <scope>NUCLEOTIDE SEQUENCE</scope>
    <source>
        <strain evidence="2">GVMAG-M-3300009182-67</strain>
    </source>
</reference>
<accession>A0A6C0AYF2</accession>
<evidence type="ECO:0000256" key="1">
    <source>
        <dbReference type="SAM" id="Phobius"/>
    </source>
</evidence>
<evidence type="ECO:0000313" key="2">
    <source>
        <dbReference type="EMBL" id="QHS85017.1"/>
    </source>
</evidence>
<sequence>MKDILISSTKLFSNLFKKNLRVFPTGFKRNVMIISILLLILLWLEYKERCEKSKELTACYSALLQQQKKINELEAKLNGPP</sequence>